<dbReference type="AlphaFoldDB" id="A0A846RUC2"/>
<dbReference type="EMBL" id="JAATJN010000001">
    <property type="protein sequence ID" value="NJC55075.1"/>
    <property type="molecule type" value="Genomic_DNA"/>
</dbReference>
<evidence type="ECO:0000313" key="3">
    <source>
        <dbReference type="EMBL" id="NJC55075.1"/>
    </source>
</evidence>
<evidence type="ECO:0000256" key="1">
    <source>
        <dbReference type="SAM" id="MobiDB-lite"/>
    </source>
</evidence>
<feature type="compositionally biased region" description="Low complexity" evidence="1">
    <location>
        <begin position="173"/>
        <end position="185"/>
    </location>
</feature>
<proteinExistence type="predicted"/>
<dbReference type="Pfam" id="PF09348">
    <property type="entry name" value="DUF1990"/>
    <property type="match status" value="1"/>
</dbReference>
<dbReference type="RefSeq" id="WP_167949162.1">
    <property type="nucleotide sequence ID" value="NZ_BAAAPQ010000026.1"/>
</dbReference>
<keyword evidence="4" id="KW-1185">Reference proteome</keyword>
<gene>
    <name evidence="3" type="ORF">BKA07_000110</name>
</gene>
<comment type="caution">
    <text evidence="3">The sequence shown here is derived from an EMBL/GenBank/DDBJ whole genome shotgun (WGS) entry which is preliminary data.</text>
</comment>
<feature type="domain" description="DUF1990" evidence="2">
    <location>
        <begin position="4"/>
        <end position="165"/>
    </location>
</feature>
<sequence length="193" mass="21216">MNQLEHTLDLGPVDLFPAAREAILTWKLQESAGVIARPVRRVRVGQIVGLWLNPVWPRPAVRLRGRDLALPIGSCEVVDVIDTAGTEAERAALEEFGAERTAGFVYRTLPEHLESGEQSFRVFVGTNDRLGVSITSQSVPGHPLLQAVAPMSVAAQKMMARRYANGLKQMLRQQGSPVQQQGSPVFGRSDRRL</sequence>
<dbReference type="InterPro" id="IPR018960">
    <property type="entry name" value="DUF1990"/>
</dbReference>
<name>A0A846RUC2_9MICO</name>
<organism evidence="3 4">
    <name type="scientific">Brevibacterium marinum</name>
    <dbReference type="NCBI Taxonomy" id="418643"/>
    <lineage>
        <taxon>Bacteria</taxon>
        <taxon>Bacillati</taxon>
        <taxon>Actinomycetota</taxon>
        <taxon>Actinomycetes</taxon>
        <taxon>Micrococcales</taxon>
        <taxon>Brevibacteriaceae</taxon>
        <taxon>Brevibacterium</taxon>
    </lineage>
</organism>
<evidence type="ECO:0000259" key="2">
    <source>
        <dbReference type="Pfam" id="PF09348"/>
    </source>
</evidence>
<protein>
    <submittedName>
        <fullName evidence="3">Uncharacterized protein (UPF0548 family)</fullName>
    </submittedName>
</protein>
<reference evidence="3 4" key="1">
    <citation type="submission" date="2020-03" db="EMBL/GenBank/DDBJ databases">
        <title>Sequencing the genomes of 1000 actinobacteria strains.</title>
        <authorList>
            <person name="Klenk H.-P."/>
        </authorList>
    </citation>
    <scope>NUCLEOTIDE SEQUENCE [LARGE SCALE GENOMIC DNA]</scope>
    <source>
        <strain evidence="3 4">DSM 18964</strain>
    </source>
</reference>
<evidence type="ECO:0000313" key="4">
    <source>
        <dbReference type="Proteomes" id="UP000576792"/>
    </source>
</evidence>
<dbReference type="Proteomes" id="UP000576792">
    <property type="component" value="Unassembled WGS sequence"/>
</dbReference>
<feature type="region of interest" description="Disordered" evidence="1">
    <location>
        <begin position="171"/>
        <end position="193"/>
    </location>
</feature>
<accession>A0A846RUC2</accession>